<comment type="caution">
    <text evidence="2">The sequence shown here is derived from an EMBL/GenBank/DDBJ whole genome shotgun (WGS) entry which is preliminary data.</text>
</comment>
<organism evidence="2 3">
    <name type="scientific">Bradyrhizobium iriomotense</name>
    <dbReference type="NCBI Taxonomy" id="441950"/>
    <lineage>
        <taxon>Bacteria</taxon>
        <taxon>Pseudomonadati</taxon>
        <taxon>Pseudomonadota</taxon>
        <taxon>Alphaproteobacteria</taxon>
        <taxon>Hyphomicrobiales</taxon>
        <taxon>Nitrobacteraceae</taxon>
        <taxon>Bradyrhizobium</taxon>
    </lineage>
</organism>
<dbReference type="RefSeq" id="WP_284267017.1">
    <property type="nucleotide sequence ID" value="NZ_BSOW01000010.1"/>
</dbReference>
<feature type="domain" description="Peptidase M41" evidence="1">
    <location>
        <begin position="6"/>
        <end position="105"/>
    </location>
</feature>
<dbReference type="Gene3D" id="1.20.58.760">
    <property type="entry name" value="Peptidase M41"/>
    <property type="match status" value="1"/>
</dbReference>
<dbReference type="Pfam" id="PF01434">
    <property type="entry name" value="Peptidase_M41"/>
    <property type="match status" value="1"/>
</dbReference>
<accession>A0ABQ6AYB3</accession>
<keyword evidence="3" id="KW-1185">Reference proteome</keyword>
<dbReference type="SUPFAM" id="SSF140990">
    <property type="entry name" value="FtsH protease domain-like"/>
    <property type="match status" value="1"/>
</dbReference>
<dbReference type="Proteomes" id="UP001156905">
    <property type="component" value="Unassembled WGS sequence"/>
</dbReference>
<sequence length="164" mass="18602">MSEQMEENKEETAYHEAGHAVMGCVRERYPLSVSIVGDGKGVVGRTDFEDDLPPSVFRHFDQSETKKKYIRTRVLIEVAGTIAHDIKYPGRAHDEGDANDDRSARQFVTEGVHFEDDRDAYLASARQEAEDLLKKNWPLVEKVATALLERRELSRTELLEILAA</sequence>
<evidence type="ECO:0000313" key="2">
    <source>
        <dbReference type="EMBL" id="GLR86516.1"/>
    </source>
</evidence>
<name>A0ABQ6AYB3_9BRAD</name>
<evidence type="ECO:0000259" key="1">
    <source>
        <dbReference type="Pfam" id="PF01434"/>
    </source>
</evidence>
<protein>
    <recommendedName>
        <fullName evidence="1">Peptidase M41 domain-containing protein</fullName>
    </recommendedName>
</protein>
<gene>
    <name evidence="2" type="ORF">GCM10007857_32270</name>
</gene>
<reference evidence="3" key="1">
    <citation type="journal article" date="2019" name="Int. J. Syst. Evol. Microbiol.">
        <title>The Global Catalogue of Microorganisms (GCM) 10K type strain sequencing project: providing services to taxonomists for standard genome sequencing and annotation.</title>
        <authorList>
            <consortium name="The Broad Institute Genomics Platform"/>
            <consortium name="The Broad Institute Genome Sequencing Center for Infectious Disease"/>
            <person name="Wu L."/>
            <person name="Ma J."/>
        </authorList>
    </citation>
    <scope>NUCLEOTIDE SEQUENCE [LARGE SCALE GENOMIC DNA]</scope>
    <source>
        <strain evidence="3">NBRC 102520</strain>
    </source>
</reference>
<proteinExistence type="predicted"/>
<dbReference type="EMBL" id="BSOW01000010">
    <property type="protein sequence ID" value="GLR86516.1"/>
    <property type="molecule type" value="Genomic_DNA"/>
</dbReference>
<evidence type="ECO:0000313" key="3">
    <source>
        <dbReference type="Proteomes" id="UP001156905"/>
    </source>
</evidence>
<dbReference type="InterPro" id="IPR037219">
    <property type="entry name" value="Peptidase_M41-like"/>
</dbReference>
<dbReference type="InterPro" id="IPR000642">
    <property type="entry name" value="Peptidase_M41"/>
</dbReference>